<feature type="compositionally biased region" description="Low complexity" evidence="1">
    <location>
        <begin position="370"/>
        <end position="382"/>
    </location>
</feature>
<dbReference type="RefSeq" id="WP_137354360.1">
    <property type="nucleotide sequence ID" value="NZ_CAACYE020000001.1"/>
</dbReference>
<feature type="region of interest" description="Disordered" evidence="1">
    <location>
        <begin position="343"/>
        <end position="382"/>
    </location>
</feature>
<feature type="region of interest" description="Disordered" evidence="1">
    <location>
        <begin position="215"/>
        <end position="234"/>
    </location>
</feature>
<feature type="region of interest" description="Disordered" evidence="1">
    <location>
        <begin position="474"/>
        <end position="600"/>
    </location>
</feature>
<dbReference type="EMBL" id="CAACYE010000005">
    <property type="protein sequence ID" value="VFA81664.1"/>
    <property type="molecule type" value="Genomic_DNA"/>
</dbReference>
<dbReference type="AlphaFoldDB" id="A0A449H9N5"/>
<sequence>MTRDLPFDDDTEVTEPGGDTAYKVASGVARVARAGAYVTGGALVASHGGGMPTEPGEQRLDSWNAGWAHNSDPDPDVPSPVVTFPDPEPTFEPYTPGTPGGPAPVAQHTPGAPAPGFGITVGAPPAAERSDSSGYGEYPEYHEYWRHSGTDAGYGIDPGYGGGAPEGSAPTDGGGENPFVRPEFGPGADDPSDWWQQPGGFGLPGHGLGQAGPGFGMPGAGGFLPPGSNPLLSKVPVAEETDGATDATSGAVRLGADTNPATPTNPYTGSDVYSGFDGVGEGFGVYLETDAYAQVWAKFDVDLEMGPKGVYLTTDLRVEASAGLTVKAAAGTDVGAQIDNFSQWLDSSRPGGGRLNEQQHGAGQAGGAPGAASPLGAAAPAPVHAPAAPIAPAVAATPIAPVAPVAVAPVAPVAPAPAPAAPAAAAAAPVVATPLQTTIQPEAATRPIADVFGGGSGPSPLTVPAADVPALLDLPGRHHTPAPTTPEPGTPRPTDVVPGTTAPSVPTLTPAVPTPSLPLPTPGTTLPTDVVTTPSLPDTDIVTKTPGATVTQVPTPDDDITTPGTGTGGGTSGGGTAPTTPSAPSVSVPQPTVSAPGAPTVSLPAQTPPTQSVPTLDVPTGATVPPTVDVPTLPSAAVPTPVAPVKPPVPLDPKPKPISDDGGSLYHYAAYTAPADHATLAHGLGTGLWSDSGVADVHPTAGPDAVLF</sequence>
<feature type="compositionally biased region" description="Low complexity" evidence="1">
    <location>
        <begin position="522"/>
        <end position="540"/>
    </location>
</feature>
<feature type="compositionally biased region" description="Low complexity" evidence="1">
    <location>
        <begin position="577"/>
        <end position="596"/>
    </location>
</feature>
<proteinExistence type="predicted"/>
<feature type="region of interest" description="Disordered" evidence="1">
    <location>
        <begin position="1"/>
        <end position="20"/>
    </location>
</feature>
<feature type="region of interest" description="Disordered" evidence="1">
    <location>
        <begin position="156"/>
        <end position="180"/>
    </location>
</feature>
<accession>A0A449H9N5</accession>
<protein>
    <submittedName>
        <fullName evidence="2">Uncharacterized protein</fullName>
    </submittedName>
</protein>
<feature type="region of interest" description="Disordered" evidence="1">
    <location>
        <begin position="42"/>
        <end position="112"/>
    </location>
</feature>
<feature type="compositionally biased region" description="Gly residues" evidence="1">
    <location>
        <begin position="565"/>
        <end position="576"/>
    </location>
</feature>
<name>A0A449H9N5_NOCFR</name>
<feature type="compositionally biased region" description="Low complexity" evidence="1">
    <location>
        <begin position="500"/>
        <end position="511"/>
    </location>
</feature>
<evidence type="ECO:0000313" key="2">
    <source>
        <dbReference type="EMBL" id="VFA81664.1"/>
    </source>
</evidence>
<feature type="compositionally biased region" description="Gly residues" evidence="1">
    <location>
        <begin position="215"/>
        <end position="224"/>
    </location>
</feature>
<feature type="compositionally biased region" description="Low complexity" evidence="1">
    <location>
        <begin position="79"/>
        <end position="97"/>
    </location>
</feature>
<organism evidence="2">
    <name type="scientific">Nocardia farcinica</name>
    <dbReference type="NCBI Taxonomy" id="37329"/>
    <lineage>
        <taxon>Bacteria</taxon>
        <taxon>Bacillati</taxon>
        <taxon>Actinomycetota</taxon>
        <taxon>Actinomycetes</taxon>
        <taxon>Mycobacteriales</taxon>
        <taxon>Nocardiaceae</taxon>
        <taxon>Nocardia</taxon>
    </lineage>
</organism>
<gene>
    <name evidence="2" type="ORF">NCTC1935_00217</name>
</gene>
<feature type="compositionally biased region" description="Gly residues" evidence="1">
    <location>
        <begin position="156"/>
        <end position="165"/>
    </location>
</feature>
<feature type="compositionally biased region" description="Pro residues" evidence="1">
    <location>
        <begin position="512"/>
        <end position="521"/>
    </location>
</feature>
<feature type="region of interest" description="Disordered" evidence="1">
    <location>
        <begin position="240"/>
        <end position="266"/>
    </location>
</feature>
<reference evidence="2" key="1">
    <citation type="submission" date="2019-02" db="EMBL/GenBank/DDBJ databases">
        <authorList>
            <consortium name="Pathogen Informatics"/>
        </authorList>
    </citation>
    <scope>NUCLEOTIDE SEQUENCE</scope>
    <source>
        <strain evidence="2">3012STDY6733949</strain>
    </source>
</reference>
<evidence type="ECO:0000256" key="1">
    <source>
        <dbReference type="SAM" id="MobiDB-lite"/>
    </source>
</evidence>